<dbReference type="Gene3D" id="3.30.70.330">
    <property type="match status" value="2"/>
</dbReference>
<dbReference type="Pfam" id="PF00076">
    <property type="entry name" value="RRM_1"/>
    <property type="match status" value="2"/>
</dbReference>
<evidence type="ECO:0000259" key="5">
    <source>
        <dbReference type="PROSITE" id="PS50102"/>
    </source>
</evidence>
<dbReference type="PROSITE" id="PS50102">
    <property type="entry name" value="RRM"/>
    <property type="match status" value="2"/>
</dbReference>
<dbReference type="PANTHER" id="PTHR23236">
    <property type="entry name" value="EUKARYOTIC TRANSLATION INITIATION FACTOR 4B/4H"/>
    <property type="match status" value="1"/>
</dbReference>
<proteinExistence type="predicted"/>
<accession>A0A1X0RHH1</accession>
<feature type="region of interest" description="Disordered" evidence="4">
    <location>
        <begin position="1"/>
        <end position="69"/>
    </location>
</feature>
<dbReference type="VEuPathDB" id="FungiDB:BCV72DRAFT_284518"/>
<dbReference type="PANTHER" id="PTHR23236:SF119">
    <property type="entry name" value="NUCLEAR RNA-BINDING PROTEIN SART-3"/>
    <property type="match status" value="1"/>
</dbReference>
<keyword evidence="1" id="KW-0677">Repeat</keyword>
<dbReference type="Proteomes" id="UP000242414">
    <property type="component" value="Unassembled WGS sequence"/>
</dbReference>
<dbReference type="EMBL" id="KV921857">
    <property type="protein sequence ID" value="ORE11460.1"/>
    <property type="molecule type" value="Genomic_DNA"/>
</dbReference>
<sequence>MAPIKSEQKTLKDESEEYVSSSGEESYESDNDSKQEDQESDEDQTNDQEVNTKREREEEEEETKPVEPKRVRIEKIEKKNFGQGGTTVFVGQLNFDAKADDIRQYFSQCGPVVDVRLRMHPSGQKSRGFAHVEFATAQGKKAALELDGSEFMGRTIRVDNAEPAQARSVDTNYGPKTNKVFVANLSYDTDEDSLREAFGKFGTIIGDIGMPIRRETGQIKGIAYIQFETEDEAEKAVKEMNGIYLNGRPIRTDFSGDSDKDRLHQQPGRPKFADRFVGRGQKKNNKRGTWRKH</sequence>
<gene>
    <name evidence="6" type="ORF">BCV72DRAFT_284518</name>
</gene>
<feature type="region of interest" description="Disordered" evidence="4">
    <location>
        <begin position="249"/>
        <end position="293"/>
    </location>
</feature>
<feature type="compositionally biased region" description="Basic residues" evidence="4">
    <location>
        <begin position="280"/>
        <end position="293"/>
    </location>
</feature>
<evidence type="ECO:0000256" key="2">
    <source>
        <dbReference type="ARBA" id="ARBA00022884"/>
    </source>
</evidence>
<feature type="domain" description="RRM" evidence="5">
    <location>
        <begin position="178"/>
        <end position="257"/>
    </location>
</feature>
<evidence type="ECO:0000256" key="3">
    <source>
        <dbReference type="PROSITE-ProRule" id="PRU00176"/>
    </source>
</evidence>
<dbReference type="GO" id="GO:0003723">
    <property type="term" value="F:RNA binding"/>
    <property type="evidence" value="ECO:0007669"/>
    <property type="project" value="UniProtKB-UniRule"/>
</dbReference>
<dbReference type="AlphaFoldDB" id="A0A1X0RHH1"/>
<dbReference type="SMART" id="SM00360">
    <property type="entry name" value="RRM"/>
    <property type="match status" value="2"/>
</dbReference>
<dbReference type="InterPro" id="IPR035979">
    <property type="entry name" value="RBD_domain_sf"/>
</dbReference>
<protein>
    <recommendedName>
        <fullName evidence="5">RRM domain-containing protein</fullName>
    </recommendedName>
</protein>
<dbReference type="OrthoDB" id="439808at2759"/>
<feature type="domain" description="RRM" evidence="5">
    <location>
        <begin position="86"/>
        <end position="163"/>
    </location>
</feature>
<reference evidence="6" key="1">
    <citation type="journal article" date="2016" name="Proc. Natl. Acad. Sci. U.S.A.">
        <title>Lipid metabolic changes in an early divergent fungus govern the establishment of a mutualistic symbiosis with endobacteria.</title>
        <authorList>
            <person name="Lastovetsky O.A."/>
            <person name="Gaspar M.L."/>
            <person name="Mondo S.J."/>
            <person name="LaButti K.M."/>
            <person name="Sandor L."/>
            <person name="Grigoriev I.V."/>
            <person name="Henry S.A."/>
            <person name="Pawlowska T.E."/>
        </authorList>
    </citation>
    <scope>NUCLEOTIDE SEQUENCE [LARGE SCALE GENOMIC DNA]</scope>
    <source>
        <strain evidence="6">ATCC 52814</strain>
    </source>
</reference>
<dbReference type="SUPFAM" id="SSF54928">
    <property type="entry name" value="RNA-binding domain, RBD"/>
    <property type="match status" value="2"/>
</dbReference>
<organism evidence="6">
    <name type="scientific">Rhizopus microsporus var. microsporus</name>
    <dbReference type="NCBI Taxonomy" id="86635"/>
    <lineage>
        <taxon>Eukaryota</taxon>
        <taxon>Fungi</taxon>
        <taxon>Fungi incertae sedis</taxon>
        <taxon>Mucoromycota</taxon>
        <taxon>Mucoromycotina</taxon>
        <taxon>Mucoromycetes</taxon>
        <taxon>Mucorales</taxon>
        <taxon>Mucorineae</taxon>
        <taxon>Rhizopodaceae</taxon>
        <taxon>Rhizopus</taxon>
    </lineage>
</organism>
<dbReference type="SMART" id="SM00361">
    <property type="entry name" value="RRM_1"/>
    <property type="match status" value="1"/>
</dbReference>
<name>A0A1X0RHH1_RHIZD</name>
<dbReference type="InterPro" id="IPR000504">
    <property type="entry name" value="RRM_dom"/>
</dbReference>
<evidence type="ECO:0000313" key="6">
    <source>
        <dbReference type="EMBL" id="ORE11460.1"/>
    </source>
</evidence>
<feature type="compositionally biased region" description="Basic and acidic residues" evidence="4">
    <location>
        <begin position="1"/>
        <end position="13"/>
    </location>
</feature>
<dbReference type="InterPro" id="IPR003954">
    <property type="entry name" value="RRM_euk-type"/>
</dbReference>
<evidence type="ECO:0000256" key="1">
    <source>
        <dbReference type="ARBA" id="ARBA00022737"/>
    </source>
</evidence>
<evidence type="ECO:0000256" key="4">
    <source>
        <dbReference type="SAM" id="MobiDB-lite"/>
    </source>
</evidence>
<dbReference type="InterPro" id="IPR012677">
    <property type="entry name" value="Nucleotide-bd_a/b_plait_sf"/>
</dbReference>
<keyword evidence="2 3" id="KW-0694">RNA-binding</keyword>